<proteinExistence type="predicted"/>
<accession>A0A3M7RJG2</accession>
<feature type="signal peptide" evidence="1">
    <location>
        <begin position="1"/>
        <end position="17"/>
    </location>
</feature>
<evidence type="ECO:0000313" key="2">
    <source>
        <dbReference type="EMBL" id="RNA23438.1"/>
    </source>
</evidence>
<feature type="chain" id="PRO_5018088247" evidence="1">
    <location>
        <begin position="18"/>
        <end position="89"/>
    </location>
</feature>
<reference evidence="2 3" key="1">
    <citation type="journal article" date="2018" name="Sci. Rep.">
        <title>Genomic signatures of local adaptation to the degree of environmental predictability in rotifers.</title>
        <authorList>
            <person name="Franch-Gras L."/>
            <person name="Hahn C."/>
            <person name="Garcia-Roger E.M."/>
            <person name="Carmona M.J."/>
            <person name="Serra M."/>
            <person name="Gomez A."/>
        </authorList>
    </citation>
    <scope>NUCLEOTIDE SEQUENCE [LARGE SCALE GENOMIC DNA]</scope>
    <source>
        <strain evidence="2">HYR1</strain>
    </source>
</reference>
<organism evidence="2 3">
    <name type="scientific">Brachionus plicatilis</name>
    <name type="common">Marine rotifer</name>
    <name type="synonym">Brachionus muelleri</name>
    <dbReference type="NCBI Taxonomy" id="10195"/>
    <lineage>
        <taxon>Eukaryota</taxon>
        <taxon>Metazoa</taxon>
        <taxon>Spiralia</taxon>
        <taxon>Gnathifera</taxon>
        <taxon>Rotifera</taxon>
        <taxon>Eurotatoria</taxon>
        <taxon>Monogononta</taxon>
        <taxon>Pseudotrocha</taxon>
        <taxon>Ploima</taxon>
        <taxon>Brachionidae</taxon>
        <taxon>Brachionus</taxon>
    </lineage>
</organism>
<name>A0A3M7RJG2_BRAPC</name>
<sequence length="89" mass="10232">MQFFLFWLFIIVFGAQRSPITNINLAKSHFQLFDTLNEVEDFPCTQIIKDKYALEFQSSDLVLNNYFGSVSLDDDDPEIDNVGQVAMTT</sequence>
<evidence type="ECO:0000313" key="3">
    <source>
        <dbReference type="Proteomes" id="UP000276133"/>
    </source>
</evidence>
<evidence type="ECO:0000256" key="1">
    <source>
        <dbReference type="SAM" id="SignalP"/>
    </source>
</evidence>
<dbReference type="Proteomes" id="UP000276133">
    <property type="component" value="Unassembled WGS sequence"/>
</dbReference>
<comment type="caution">
    <text evidence="2">The sequence shown here is derived from an EMBL/GenBank/DDBJ whole genome shotgun (WGS) entry which is preliminary data.</text>
</comment>
<dbReference type="EMBL" id="REGN01003291">
    <property type="protein sequence ID" value="RNA23438.1"/>
    <property type="molecule type" value="Genomic_DNA"/>
</dbReference>
<gene>
    <name evidence="2" type="ORF">BpHYR1_052860</name>
</gene>
<dbReference type="AlphaFoldDB" id="A0A3M7RJG2"/>
<keyword evidence="3" id="KW-1185">Reference proteome</keyword>
<protein>
    <submittedName>
        <fullName evidence="2">Uncharacterized protein</fullName>
    </submittedName>
</protein>
<keyword evidence="1" id="KW-0732">Signal</keyword>